<dbReference type="EMBL" id="JAVGJF010000139">
    <property type="protein sequence ID" value="MDQ7176472.1"/>
    <property type="molecule type" value="Genomic_DNA"/>
</dbReference>
<reference evidence="3 10" key="3">
    <citation type="submission" date="2023-08" db="EMBL/GenBank/DDBJ databases">
        <title>Whole genome sequencing of Staphylococcus chromogenes NNSch 2386.</title>
        <authorList>
            <person name="Kropotov V.S."/>
            <person name="Boriskina E.V."/>
            <person name="Gordinskaya N.A."/>
            <person name="Shkurkina I.S."/>
            <person name="Kryazhev D.V."/>
            <person name="Alekseeva A.E."/>
            <person name="Makhova M.A."/>
        </authorList>
    </citation>
    <scope>NUCLEOTIDE SEQUENCE [LARGE SCALE GENOMIC DNA]</scope>
    <source>
        <strain evidence="3 10">NNSch 2386</strain>
    </source>
</reference>
<sequence length="286" mass="30536">MKKLTTATIATFGLVTLGVAAQDAQAAEQNTTSAYTTSYSEATHDYITIDENGNKHHTLDGNWNPSMQYVYYTYDANGTYDYYYYSNEAVDYSYATAYNTVATPVVRDNTNYTEYTGQTTTYTNAATPQYASYNTQASVQAPTASTTNYNYTTTTAPAASTSVPTTAQTSAPVRFTSTGGANLYTVGQCTYYVYDRVGGGIGNTWGNASNWASAARAAGYTVNNTPRAGAIMQTSVGPYGHVAYVESVGANGSVTVSEMNYGHGAGVVTSRTLSASQAATQNFIYR</sequence>
<dbReference type="InterPro" id="IPR038765">
    <property type="entry name" value="Papain-like_cys_pep_sf"/>
</dbReference>
<evidence type="ECO:0000313" key="9">
    <source>
        <dbReference type="Proteomes" id="UP000242704"/>
    </source>
</evidence>
<dbReference type="PROSITE" id="PS50911">
    <property type="entry name" value="CHAP"/>
    <property type="match status" value="1"/>
</dbReference>
<dbReference type="InterPro" id="IPR007921">
    <property type="entry name" value="CHAP_dom"/>
</dbReference>
<evidence type="ECO:0000256" key="1">
    <source>
        <dbReference type="SAM" id="SignalP"/>
    </source>
</evidence>
<dbReference type="RefSeq" id="WP_037575911.1">
    <property type="nucleotide sequence ID" value="NZ_CP133244.1"/>
</dbReference>
<keyword evidence="1" id="KW-0732">Signal</keyword>
<protein>
    <submittedName>
        <fullName evidence="4">CHAP domain-containing protein</fullName>
    </submittedName>
</protein>
<dbReference type="EMBL" id="PZBZ01000076">
    <property type="protein sequence ID" value="PTG11579.1"/>
    <property type="molecule type" value="Genomic_DNA"/>
</dbReference>
<evidence type="ECO:0000313" key="10">
    <source>
        <dbReference type="Proteomes" id="UP001240157"/>
    </source>
</evidence>
<proteinExistence type="predicted"/>
<dbReference type="SUPFAM" id="SSF54001">
    <property type="entry name" value="Cysteine proteinases"/>
    <property type="match status" value="1"/>
</dbReference>
<evidence type="ECO:0000313" key="8">
    <source>
        <dbReference type="Proteomes" id="UP000242144"/>
    </source>
</evidence>
<feature type="domain" description="Peptidase C51" evidence="2">
    <location>
        <begin position="164"/>
        <end position="285"/>
    </location>
</feature>
<dbReference type="Pfam" id="PF05257">
    <property type="entry name" value="CHAP"/>
    <property type="match status" value="1"/>
</dbReference>
<organism evidence="4 9">
    <name type="scientific">Staphylococcus chromogenes</name>
    <name type="common">Staphylococcus hyicus subsp. chromogenes</name>
    <dbReference type="NCBI Taxonomy" id="46126"/>
    <lineage>
        <taxon>Bacteria</taxon>
        <taxon>Bacillati</taxon>
        <taxon>Bacillota</taxon>
        <taxon>Bacilli</taxon>
        <taxon>Bacillales</taxon>
        <taxon>Staphylococcaceae</taxon>
        <taxon>Staphylococcus</taxon>
    </lineage>
</organism>
<dbReference type="EMBL" id="PZCM01000011">
    <property type="protein sequence ID" value="PTG26470.1"/>
    <property type="molecule type" value="Genomic_DNA"/>
</dbReference>
<feature type="signal peptide" evidence="1">
    <location>
        <begin position="1"/>
        <end position="26"/>
    </location>
</feature>
<evidence type="ECO:0000313" key="3">
    <source>
        <dbReference type="EMBL" id="MDQ7176472.1"/>
    </source>
</evidence>
<evidence type="ECO:0000313" key="6">
    <source>
        <dbReference type="EMBL" id="PTG69754.1"/>
    </source>
</evidence>
<comment type="caution">
    <text evidence="4">The sequence shown here is derived from an EMBL/GenBank/DDBJ whole genome shotgun (WGS) entry which is preliminary data.</text>
</comment>
<dbReference type="Proteomes" id="UP000242144">
    <property type="component" value="Unassembled WGS sequence"/>
</dbReference>
<evidence type="ECO:0000313" key="5">
    <source>
        <dbReference type="EMBL" id="PTG26470.1"/>
    </source>
</evidence>
<keyword evidence="7" id="KW-1185">Reference proteome</keyword>
<evidence type="ECO:0000259" key="2">
    <source>
        <dbReference type="PROSITE" id="PS50911"/>
    </source>
</evidence>
<evidence type="ECO:0000313" key="4">
    <source>
        <dbReference type="EMBL" id="PTG11579.1"/>
    </source>
</evidence>
<dbReference type="Gene3D" id="2.40.50.290">
    <property type="match status" value="1"/>
</dbReference>
<accession>A0AAE5T029</accession>
<dbReference type="AlphaFoldDB" id="A0AAE5T029"/>
<dbReference type="Proteomes" id="UP000242704">
    <property type="component" value="Unassembled WGS sequence"/>
</dbReference>
<dbReference type="EMBL" id="PZAO01000011">
    <property type="protein sequence ID" value="PTG69754.1"/>
    <property type="molecule type" value="Genomic_DNA"/>
</dbReference>
<reference evidence="4" key="2">
    <citation type="submission" date="2018-03" db="EMBL/GenBank/DDBJ databases">
        <authorList>
            <person name="Naushad S."/>
        </authorList>
    </citation>
    <scope>NUCLEOTIDE SEQUENCE</scope>
    <source>
        <strain evidence="5">SNUC 105</strain>
        <strain evidence="6">SNUC 1363</strain>
        <strain evidence="4">SNUC 505</strain>
    </source>
</reference>
<reference evidence="7 8" key="1">
    <citation type="journal article" date="2016" name="Front. Microbiol.">
        <title>Comprehensive Phylogenetic Analysis of Bovine Non-aureus Staphylococci Species Based on Whole-Genome Sequencing.</title>
        <authorList>
            <person name="Naushad S."/>
            <person name="Barkema H.W."/>
            <person name="Luby C."/>
            <person name="Condas L.A."/>
            <person name="Nobrega D.B."/>
            <person name="Carson D.A."/>
            <person name="De Buck J."/>
        </authorList>
    </citation>
    <scope>NUCLEOTIDE SEQUENCE [LARGE SCALE GENOMIC DNA]</scope>
    <source>
        <strain evidence="5 8">SNUC 105</strain>
        <strain evidence="6 7">SNUC 1363</strain>
        <strain evidence="4 9">SNUC 505</strain>
    </source>
</reference>
<name>A0AAE5T029_STACR</name>
<dbReference type="Proteomes" id="UP000242008">
    <property type="component" value="Unassembled WGS sequence"/>
</dbReference>
<feature type="chain" id="PRO_5044706230" evidence="1">
    <location>
        <begin position="27"/>
        <end position="286"/>
    </location>
</feature>
<gene>
    <name evidence="5" type="ORF">BU638_08820</name>
    <name evidence="4" type="ORF">BU653_10550</name>
    <name evidence="6" type="ORF">BU676_06030</name>
    <name evidence="3" type="ORF">RCF65_10780</name>
</gene>
<dbReference type="Proteomes" id="UP001240157">
    <property type="component" value="Unassembled WGS sequence"/>
</dbReference>
<evidence type="ECO:0000313" key="7">
    <source>
        <dbReference type="Proteomes" id="UP000242008"/>
    </source>
</evidence>
<dbReference type="Gene3D" id="3.90.1720.10">
    <property type="entry name" value="endopeptidase domain like (from Nostoc punctiforme)"/>
    <property type="match status" value="1"/>
</dbReference>